<organism evidence="2 3">
    <name type="scientific">Niabella ginsengisoli</name>
    <dbReference type="NCBI Taxonomy" id="522298"/>
    <lineage>
        <taxon>Bacteria</taxon>
        <taxon>Pseudomonadati</taxon>
        <taxon>Bacteroidota</taxon>
        <taxon>Chitinophagia</taxon>
        <taxon>Chitinophagales</taxon>
        <taxon>Chitinophagaceae</taxon>
        <taxon>Niabella</taxon>
    </lineage>
</organism>
<feature type="signal peptide" evidence="1">
    <location>
        <begin position="1"/>
        <end position="22"/>
    </location>
</feature>
<dbReference type="Proteomes" id="UP001202248">
    <property type="component" value="Unassembled WGS sequence"/>
</dbReference>
<sequence>MKNRVYWIVLLGLFSISFSNCTKNNNSKPIAIVADILPGNVLNPYDSFGVWHNLILDSLEKQPSSRSLYGFDNSYGFIRQFYRMKNWPVLSADHFNEIPQIVNDAAINMHEFIDHCRWSDSVKSNLLRLIGIMHKPPVDTSNYPVLKQTVSRFEKDVLQSDLSVGDKEVILKVASIARHSAYRWMQRPGANEFFHAAQLEGVHHTNGVDHTQIISRGNAVYATKMFKK</sequence>
<evidence type="ECO:0000256" key="1">
    <source>
        <dbReference type="SAM" id="SignalP"/>
    </source>
</evidence>
<gene>
    <name evidence="2" type="ORF">MKP09_08440</name>
</gene>
<evidence type="ECO:0000313" key="3">
    <source>
        <dbReference type="Proteomes" id="UP001202248"/>
    </source>
</evidence>
<feature type="chain" id="PRO_5045445536" evidence="1">
    <location>
        <begin position="23"/>
        <end position="228"/>
    </location>
</feature>
<name>A0ABS9SHT9_9BACT</name>
<accession>A0ABS9SHT9</accession>
<comment type="caution">
    <text evidence="2">The sequence shown here is derived from an EMBL/GenBank/DDBJ whole genome shotgun (WGS) entry which is preliminary data.</text>
</comment>
<dbReference type="EMBL" id="JAKWBL010000001">
    <property type="protein sequence ID" value="MCH5597927.1"/>
    <property type="molecule type" value="Genomic_DNA"/>
</dbReference>
<keyword evidence="1" id="KW-0732">Signal</keyword>
<protein>
    <submittedName>
        <fullName evidence="2">Uncharacterized protein</fullName>
    </submittedName>
</protein>
<evidence type="ECO:0000313" key="2">
    <source>
        <dbReference type="EMBL" id="MCH5597927.1"/>
    </source>
</evidence>
<proteinExistence type="predicted"/>
<reference evidence="2 3" key="1">
    <citation type="submission" date="2022-02" db="EMBL/GenBank/DDBJ databases">
        <authorList>
            <person name="Min J."/>
        </authorList>
    </citation>
    <scope>NUCLEOTIDE SEQUENCE [LARGE SCALE GENOMIC DNA]</scope>
    <source>
        <strain evidence="2 3">GR10-1</strain>
    </source>
</reference>
<keyword evidence="3" id="KW-1185">Reference proteome</keyword>
<dbReference type="RefSeq" id="WP_240827279.1">
    <property type="nucleotide sequence ID" value="NZ_JAKWBL010000001.1"/>
</dbReference>